<name>A0AA36IPY7_9DINO</name>
<gene>
    <name evidence="3" type="ORF">EVOR1521_LOCUS16074</name>
</gene>
<organism evidence="3 4">
    <name type="scientific">Effrenium voratum</name>
    <dbReference type="NCBI Taxonomy" id="2562239"/>
    <lineage>
        <taxon>Eukaryota</taxon>
        <taxon>Sar</taxon>
        <taxon>Alveolata</taxon>
        <taxon>Dinophyceae</taxon>
        <taxon>Suessiales</taxon>
        <taxon>Symbiodiniaceae</taxon>
        <taxon>Effrenium</taxon>
    </lineage>
</organism>
<comment type="caution">
    <text evidence="3">The sequence shown here is derived from an EMBL/GenBank/DDBJ whole genome shotgun (WGS) entry which is preliminary data.</text>
</comment>
<keyword evidence="4" id="KW-1185">Reference proteome</keyword>
<sequence>MRAQGVDPWIEIDGGASGANAKDIKEAGCNAIVAGSAVFNAPDYAEAVKAIKEALRALLFGSVKLSEKWRRRQTLSPLVPAEAVLRGLDARDAALVVLAEHTLSSAAVGECSVWALRAGQLLASCGAGKVGSHLRSFTLCLRPGDLVALAPKSTASLEEAALVLRCELMRPQDAWSPLQTEAEGPHPSWAKTIFNEYGTH</sequence>
<proteinExistence type="predicted"/>
<keyword evidence="1" id="KW-0479">Metal-binding</keyword>
<evidence type="ECO:0000256" key="2">
    <source>
        <dbReference type="ARBA" id="ARBA00023235"/>
    </source>
</evidence>
<evidence type="ECO:0000256" key="1">
    <source>
        <dbReference type="ARBA" id="ARBA00022723"/>
    </source>
</evidence>
<protein>
    <recommendedName>
        <fullName evidence="5">Ribulose-phosphate 3-epimerase</fullName>
    </recommendedName>
</protein>
<dbReference type="AlphaFoldDB" id="A0AA36IPY7"/>
<evidence type="ECO:0008006" key="5">
    <source>
        <dbReference type="Google" id="ProtNLM"/>
    </source>
</evidence>
<accession>A0AA36IPY7</accession>
<dbReference type="GO" id="GO:0005975">
    <property type="term" value="P:carbohydrate metabolic process"/>
    <property type="evidence" value="ECO:0007669"/>
    <property type="project" value="InterPro"/>
</dbReference>
<dbReference type="Proteomes" id="UP001178507">
    <property type="component" value="Unassembled WGS sequence"/>
</dbReference>
<keyword evidence="2" id="KW-0413">Isomerase</keyword>
<dbReference type="GO" id="GO:0016857">
    <property type="term" value="F:racemase and epimerase activity, acting on carbohydrates and derivatives"/>
    <property type="evidence" value="ECO:0007669"/>
    <property type="project" value="InterPro"/>
</dbReference>
<dbReference type="InterPro" id="IPR011060">
    <property type="entry name" value="RibuloseP-bd_barrel"/>
</dbReference>
<dbReference type="Gene3D" id="3.20.20.70">
    <property type="entry name" value="Aldolase class I"/>
    <property type="match status" value="1"/>
</dbReference>
<dbReference type="InterPro" id="IPR013785">
    <property type="entry name" value="Aldolase_TIM"/>
</dbReference>
<dbReference type="Pfam" id="PF00834">
    <property type="entry name" value="Ribul_P_3_epim"/>
    <property type="match status" value="1"/>
</dbReference>
<dbReference type="InterPro" id="IPR000056">
    <property type="entry name" value="Ribul_P_3_epim-like"/>
</dbReference>
<evidence type="ECO:0000313" key="3">
    <source>
        <dbReference type="EMBL" id="CAJ1390750.1"/>
    </source>
</evidence>
<reference evidence="3" key="1">
    <citation type="submission" date="2023-08" db="EMBL/GenBank/DDBJ databases">
        <authorList>
            <person name="Chen Y."/>
            <person name="Shah S."/>
            <person name="Dougan E. K."/>
            <person name="Thang M."/>
            <person name="Chan C."/>
        </authorList>
    </citation>
    <scope>NUCLEOTIDE SEQUENCE</scope>
</reference>
<dbReference type="GO" id="GO:0046872">
    <property type="term" value="F:metal ion binding"/>
    <property type="evidence" value="ECO:0007669"/>
    <property type="project" value="UniProtKB-KW"/>
</dbReference>
<dbReference type="EMBL" id="CAUJNA010002135">
    <property type="protein sequence ID" value="CAJ1390750.1"/>
    <property type="molecule type" value="Genomic_DNA"/>
</dbReference>
<dbReference type="SUPFAM" id="SSF51366">
    <property type="entry name" value="Ribulose-phoshate binding barrel"/>
    <property type="match status" value="1"/>
</dbReference>
<evidence type="ECO:0000313" key="4">
    <source>
        <dbReference type="Proteomes" id="UP001178507"/>
    </source>
</evidence>